<proteinExistence type="predicted"/>
<evidence type="ECO:0008006" key="4">
    <source>
        <dbReference type="Google" id="ProtNLM"/>
    </source>
</evidence>
<name>A0A811L6G7_9BILA</name>
<keyword evidence="1" id="KW-0732">Signal</keyword>
<keyword evidence="3" id="KW-1185">Reference proteome</keyword>
<dbReference type="Proteomes" id="UP000614601">
    <property type="component" value="Unassembled WGS sequence"/>
</dbReference>
<sequence length="222" mass="24814">MGRFLAVTVFLSVFAQLSFASEYEQLVPGLTDIALKLQGEYNRGWSKANKAIMHRVIASVGVPSNETAENLVANMTMFHTYLDLMEEALNQTEASEQIKTLIMTVERSGPQMMALSAAGDNATAEEKKEFSVAFTPAILIFEEMDKEAREDILDKVPALRGVLTDNETRHAIRMMAEVHDDGEAHKDAHDVNQMSETAKDFMHQLIMNPEKVHAPQEDSEEQ</sequence>
<organism evidence="2 3">
    <name type="scientific">Bursaphelenchus okinawaensis</name>
    <dbReference type="NCBI Taxonomy" id="465554"/>
    <lineage>
        <taxon>Eukaryota</taxon>
        <taxon>Metazoa</taxon>
        <taxon>Ecdysozoa</taxon>
        <taxon>Nematoda</taxon>
        <taxon>Chromadorea</taxon>
        <taxon>Rhabditida</taxon>
        <taxon>Tylenchina</taxon>
        <taxon>Tylenchomorpha</taxon>
        <taxon>Aphelenchoidea</taxon>
        <taxon>Aphelenchoididae</taxon>
        <taxon>Bursaphelenchus</taxon>
    </lineage>
</organism>
<gene>
    <name evidence="2" type="ORF">BOKJ2_LOCUS10642</name>
</gene>
<dbReference type="AlphaFoldDB" id="A0A811L6G7"/>
<protein>
    <recommendedName>
        <fullName evidence="4">DUF148 domain-containing protein</fullName>
    </recommendedName>
</protein>
<accession>A0A811L6G7</accession>
<feature type="chain" id="PRO_5036221270" description="DUF148 domain-containing protein" evidence="1">
    <location>
        <begin position="21"/>
        <end position="222"/>
    </location>
</feature>
<dbReference type="OrthoDB" id="10385425at2759"/>
<evidence type="ECO:0000256" key="1">
    <source>
        <dbReference type="SAM" id="SignalP"/>
    </source>
</evidence>
<comment type="caution">
    <text evidence="2">The sequence shown here is derived from an EMBL/GenBank/DDBJ whole genome shotgun (WGS) entry which is preliminary data.</text>
</comment>
<reference evidence="2" key="1">
    <citation type="submission" date="2020-09" db="EMBL/GenBank/DDBJ databases">
        <authorList>
            <person name="Kikuchi T."/>
        </authorList>
    </citation>
    <scope>NUCLEOTIDE SEQUENCE</scope>
    <source>
        <strain evidence="2">SH1</strain>
    </source>
</reference>
<feature type="signal peptide" evidence="1">
    <location>
        <begin position="1"/>
        <end position="20"/>
    </location>
</feature>
<dbReference type="Proteomes" id="UP000783686">
    <property type="component" value="Unassembled WGS sequence"/>
</dbReference>
<evidence type="ECO:0000313" key="2">
    <source>
        <dbReference type="EMBL" id="CAD5223872.1"/>
    </source>
</evidence>
<dbReference type="EMBL" id="CAJFCW020000005">
    <property type="protein sequence ID" value="CAG9119038.1"/>
    <property type="molecule type" value="Genomic_DNA"/>
</dbReference>
<evidence type="ECO:0000313" key="3">
    <source>
        <dbReference type="Proteomes" id="UP000614601"/>
    </source>
</evidence>
<dbReference type="EMBL" id="CAJFDH010000005">
    <property type="protein sequence ID" value="CAD5223872.1"/>
    <property type="molecule type" value="Genomic_DNA"/>
</dbReference>